<proteinExistence type="predicted"/>
<dbReference type="EMBL" id="BNAG01000004">
    <property type="protein sequence ID" value="GHE72520.1"/>
    <property type="molecule type" value="Genomic_DNA"/>
</dbReference>
<dbReference type="InterPro" id="IPR003777">
    <property type="entry name" value="XdhC_CoxI"/>
</dbReference>
<dbReference type="InterPro" id="IPR027051">
    <property type="entry name" value="XdhC_Rossmann_dom"/>
</dbReference>
<dbReference type="InterPro" id="IPR052698">
    <property type="entry name" value="MoCofactor_Util/Proc"/>
</dbReference>
<gene>
    <name evidence="3" type="ORF">GCM10011340_31080</name>
</gene>
<comment type="caution">
    <text evidence="3">The sequence shown here is derived from an EMBL/GenBank/DDBJ whole genome shotgun (WGS) entry which is preliminary data.</text>
</comment>
<evidence type="ECO:0000259" key="2">
    <source>
        <dbReference type="Pfam" id="PF13478"/>
    </source>
</evidence>
<name>A0ABQ3I861_9BACT</name>
<evidence type="ECO:0000259" key="1">
    <source>
        <dbReference type="Pfam" id="PF02625"/>
    </source>
</evidence>
<feature type="domain" description="XdhC- CoxI" evidence="1">
    <location>
        <begin position="12"/>
        <end position="77"/>
    </location>
</feature>
<dbReference type="PANTHER" id="PTHR30388:SF4">
    <property type="entry name" value="MOLYBDENUM COFACTOR INSERTION CHAPERONE PAOD"/>
    <property type="match status" value="1"/>
</dbReference>
<keyword evidence="4" id="KW-1185">Reference proteome</keyword>
<evidence type="ECO:0000313" key="3">
    <source>
        <dbReference type="EMBL" id="GHE72520.1"/>
    </source>
</evidence>
<evidence type="ECO:0000313" key="4">
    <source>
        <dbReference type="Proteomes" id="UP000658258"/>
    </source>
</evidence>
<dbReference type="Proteomes" id="UP000658258">
    <property type="component" value="Unassembled WGS sequence"/>
</dbReference>
<protein>
    <submittedName>
        <fullName evidence="3">XdhC/CoxI family protein</fullName>
    </submittedName>
</protein>
<dbReference type="PANTHER" id="PTHR30388">
    <property type="entry name" value="ALDEHYDE OXIDOREDUCTASE MOLYBDENUM COFACTOR ASSEMBLY PROTEIN"/>
    <property type="match status" value="1"/>
</dbReference>
<sequence>MTDIVSRLRELVENRKRFAIARVIQTWRSSPRPVGSAMLVTEDGTMTGSVSGGCVESAVVAKALDVLKHNKAVVADFGVADDEAWQVGLSCGGAIKVLIQSGDSIDWEVILNALESNVALAWVTNLNNGYANAFYSAQDGSDEVKQALERRQHFFADEQWFIHVFPPRLRMLLIGSAHISTELLVLAQLHDFETLLIDPRDTFVRKTERIIKPDRLEVKWPQEVLPTLKLDRDCFAVILSHDPKIDDEALKLLLPSEVRYIGALGSKKTHAKRVERLKSIGFTEADLARIDAPIGIDIGSQTPREIALSIMAAIIKAKNNGAG</sequence>
<dbReference type="RefSeq" id="WP_189631205.1">
    <property type="nucleotide sequence ID" value="NZ_BNAG01000004.1"/>
</dbReference>
<feature type="domain" description="XdhC Rossmann" evidence="2">
    <location>
        <begin position="171"/>
        <end position="314"/>
    </location>
</feature>
<dbReference type="Pfam" id="PF13478">
    <property type="entry name" value="XdhC_C"/>
    <property type="match status" value="1"/>
</dbReference>
<accession>A0ABQ3I861</accession>
<dbReference type="Gene3D" id="3.40.50.720">
    <property type="entry name" value="NAD(P)-binding Rossmann-like Domain"/>
    <property type="match status" value="1"/>
</dbReference>
<dbReference type="Pfam" id="PF02625">
    <property type="entry name" value="XdhC_CoxI"/>
    <property type="match status" value="1"/>
</dbReference>
<reference evidence="4" key="1">
    <citation type="journal article" date="2019" name="Int. J. Syst. Evol. Microbiol.">
        <title>The Global Catalogue of Microorganisms (GCM) 10K type strain sequencing project: providing services to taxonomists for standard genome sequencing and annotation.</title>
        <authorList>
            <consortium name="The Broad Institute Genomics Platform"/>
            <consortium name="The Broad Institute Genome Sequencing Center for Infectious Disease"/>
            <person name="Wu L."/>
            <person name="Ma J."/>
        </authorList>
    </citation>
    <scope>NUCLEOTIDE SEQUENCE [LARGE SCALE GENOMIC DNA]</scope>
    <source>
        <strain evidence="4">CGMCC 1.15111</strain>
    </source>
</reference>
<organism evidence="3 4">
    <name type="scientific">Roseivirga thermotolerans</name>
    <dbReference type="NCBI Taxonomy" id="1758176"/>
    <lineage>
        <taxon>Bacteria</taxon>
        <taxon>Pseudomonadati</taxon>
        <taxon>Bacteroidota</taxon>
        <taxon>Cytophagia</taxon>
        <taxon>Cytophagales</taxon>
        <taxon>Roseivirgaceae</taxon>
        <taxon>Roseivirga</taxon>
    </lineage>
</organism>